<dbReference type="GO" id="GO:0006412">
    <property type="term" value="P:translation"/>
    <property type="evidence" value="ECO:0007669"/>
    <property type="project" value="InterPro"/>
</dbReference>
<dbReference type="STRING" id="6573.A0A210QKN4"/>
<proteinExistence type="inferred from homology"/>
<dbReference type="GO" id="GO:0005763">
    <property type="term" value="C:mitochondrial small ribosomal subunit"/>
    <property type="evidence" value="ECO:0007669"/>
    <property type="project" value="TreeGrafter"/>
</dbReference>
<dbReference type="PROSITE" id="PS00527">
    <property type="entry name" value="RIBOSOMAL_S14"/>
    <property type="match status" value="1"/>
</dbReference>
<reference evidence="8 9" key="1">
    <citation type="journal article" date="2017" name="Nat. Ecol. Evol.">
        <title>Scallop genome provides insights into evolution of bilaterian karyotype and development.</title>
        <authorList>
            <person name="Wang S."/>
            <person name="Zhang J."/>
            <person name="Jiao W."/>
            <person name="Li J."/>
            <person name="Xun X."/>
            <person name="Sun Y."/>
            <person name="Guo X."/>
            <person name="Huan P."/>
            <person name="Dong B."/>
            <person name="Zhang L."/>
            <person name="Hu X."/>
            <person name="Sun X."/>
            <person name="Wang J."/>
            <person name="Zhao C."/>
            <person name="Wang Y."/>
            <person name="Wang D."/>
            <person name="Huang X."/>
            <person name="Wang R."/>
            <person name="Lv J."/>
            <person name="Li Y."/>
            <person name="Zhang Z."/>
            <person name="Liu B."/>
            <person name="Lu W."/>
            <person name="Hui Y."/>
            <person name="Liang J."/>
            <person name="Zhou Z."/>
            <person name="Hou R."/>
            <person name="Li X."/>
            <person name="Liu Y."/>
            <person name="Li H."/>
            <person name="Ning X."/>
            <person name="Lin Y."/>
            <person name="Zhao L."/>
            <person name="Xing Q."/>
            <person name="Dou J."/>
            <person name="Li Y."/>
            <person name="Mao J."/>
            <person name="Guo H."/>
            <person name="Dou H."/>
            <person name="Li T."/>
            <person name="Mu C."/>
            <person name="Jiang W."/>
            <person name="Fu Q."/>
            <person name="Fu X."/>
            <person name="Miao Y."/>
            <person name="Liu J."/>
            <person name="Yu Q."/>
            <person name="Li R."/>
            <person name="Liao H."/>
            <person name="Li X."/>
            <person name="Kong Y."/>
            <person name="Jiang Z."/>
            <person name="Chourrout D."/>
            <person name="Li R."/>
            <person name="Bao Z."/>
        </authorList>
    </citation>
    <scope>NUCLEOTIDE SEQUENCE [LARGE SCALE GENOMIC DNA]</scope>
    <source>
        <strain evidence="8 9">PY_sf001</strain>
    </source>
</reference>
<evidence type="ECO:0000256" key="1">
    <source>
        <dbReference type="ARBA" id="ARBA00009083"/>
    </source>
</evidence>
<dbReference type="AlphaFoldDB" id="A0A210QKN4"/>
<dbReference type="PANTHER" id="PTHR19836">
    <property type="entry name" value="30S RIBOSOMAL PROTEIN S14"/>
    <property type="match status" value="1"/>
</dbReference>
<evidence type="ECO:0000256" key="6">
    <source>
        <dbReference type="ARBA" id="ARBA00035455"/>
    </source>
</evidence>
<evidence type="ECO:0000256" key="3">
    <source>
        <dbReference type="ARBA" id="ARBA00022980"/>
    </source>
</evidence>
<dbReference type="FunFam" id="1.10.287.1480:FF:000001">
    <property type="entry name" value="30S ribosomal protein S14"/>
    <property type="match status" value="1"/>
</dbReference>
<dbReference type="Proteomes" id="UP000242188">
    <property type="component" value="Unassembled WGS sequence"/>
</dbReference>
<accession>A0A210QKN4</accession>
<dbReference type="SUPFAM" id="SSF57716">
    <property type="entry name" value="Glucocorticoid receptor-like (DNA-binding domain)"/>
    <property type="match status" value="1"/>
</dbReference>
<evidence type="ECO:0000256" key="5">
    <source>
        <dbReference type="ARBA" id="ARBA00035167"/>
    </source>
</evidence>
<evidence type="ECO:0000313" key="9">
    <source>
        <dbReference type="Proteomes" id="UP000242188"/>
    </source>
</evidence>
<comment type="similarity">
    <text evidence="1">Belongs to the universal ribosomal protein uS14 family.</text>
</comment>
<evidence type="ECO:0000256" key="2">
    <source>
        <dbReference type="ARBA" id="ARBA00011542"/>
    </source>
</evidence>
<evidence type="ECO:0000313" key="8">
    <source>
        <dbReference type="EMBL" id="OWF49314.1"/>
    </source>
</evidence>
<dbReference type="GO" id="GO:0003735">
    <property type="term" value="F:structural constituent of ribosome"/>
    <property type="evidence" value="ECO:0007669"/>
    <property type="project" value="InterPro"/>
</dbReference>
<dbReference type="InterPro" id="IPR001209">
    <property type="entry name" value="Ribosomal_uS14"/>
</dbReference>
<keyword evidence="3 8" id="KW-0689">Ribosomal protein</keyword>
<organism evidence="8 9">
    <name type="scientific">Mizuhopecten yessoensis</name>
    <name type="common">Japanese scallop</name>
    <name type="synonym">Patinopecten yessoensis</name>
    <dbReference type="NCBI Taxonomy" id="6573"/>
    <lineage>
        <taxon>Eukaryota</taxon>
        <taxon>Metazoa</taxon>
        <taxon>Spiralia</taxon>
        <taxon>Lophotrochozoa</taxon>
        <taxon>Mollusca</taxon>
        <taxon>Bivalvia</taxon>
        <taxon>Autobranchia</taxon>
        <taxon>Pteriomorphia</taxon>
        <taxon>Pectinida</taxon>
        <taxon>Pectinoidea</taxon>
        <taxon>Pectinidae</taxon>
        <taxon>Mizuhopecten</taxon>
    </lineage>
</organism>
<comment type="subunit">
    <text evidence="2">Component of the 40S small ribosomal subunit.</text>
</comment>
<keyword evidence="4" id="KW-0687">Ribonucleoprotein</keyword>
<dbReference type="Gene3D" id="1.10.287.1480">
    <property type="match status" value="1"/>
</dbReference>
<keyword evidence="9" id="KW-1185">Reference proteome</keyword>
<gene>
    <name evidence="8" type="ORF">KP79_PYT23376</name>
</gene>
<dbReference type="Pfam" id="PF00253">
    <property type="entry name" value="Ribosomal_S14"/>
    <property type="match status" value="1"/>
</dbReference>
<dbReference type="EMBL" id="NEDP02003184">
    <property type="protein sequence ID" value="OWF49314.1"/>
    <property type="molecule type" value="Genomic_DNA"/>
</dbReference>
<evidence type="ECO:0000256" key="4">
    <source>
        <dbReference type="ARBA" id="ARBA00023274"/>
    </source>
</evidence>
<name>A0A210QKN4_MIZYE</name>
<dbReference type="PANTHER" id="PTHR19836:SF19">
    <property type="entry name" value="SMALL RIBOSOMAL SUBUNIT PROTEIN US14M"/>
    <property type="match status" value="1"/>
</dbReference>
<dbReference type="InterPro" id="IPR018271">
    <property type="entry name" value="Ribosomal_uS14_CS"/>
</dbReference>
<comment type="caution">
    <text evidence="8">The sequence shown here is derived from an EMBL/GenBank/DDBJ whole genome shotgun (WGS) entry which is preliminary data.</text>
</comment>
<evidence type="ECO:0000256" key="7">
    <source>
        <dbReference type="ARBA" id="ARBA00083755"/>
    </source>
</evidence>
<sequence length="141" mass="16672">MQAVATSMRSLARPFLKVLNFPNTTLPVEQRSFHTAQVQLRYVDWKMKRDAKRRELIKEYGAERLRYNAIKRNTILPSKLREKAAEDIRTLPLDSSITRVHKRCIISSRPRGNLNRFRMSRIVWRKLADYNKLSGVTRSSW</sequence>
<dbReference type="OrthoDB" id="413436at2759"/>
<protein>
    <recommendedName>
        <fullName evidence="5">Small ribosomal subunit protein uS14</fullName>
    </recommendedName>
    <alternativeName>
        <fullName evidence="7">28S ribosomal protein S14, mitochondrial</fullName>
    </alternativeName>
    <alternativeName>
        <fullName evidence="6">40S ribosomal protein S29</fullName>
    </alternativeName>
</protein>